<proteinExistence type="predicted"/>
<gene>
    <name evidence="2" type="ORF">DPMN_099837</name>
</gene>
<keyword evidence="3" id="KW-1185">Reference proteome</keyword>
<name>A0A9D4LI07_DREPO</name>
<reference evidence="2" key="1">
    <citation type="journal article" date="2019" name="bioRxiv">
        <title>The Genome of the Zebra Mussel, Dreissena polymorpha: A Resource for Invasive Species Research.</title>
        <authorList>
            <person name="McCartney M.A."/>
            <person name="Auch B."/>
            <person name="Kono T."/>
            <person name="Mallez S."/>
            <person name="Zhang Y."/>
            <person name="Obille A."/>
            <person name="Becker A."/>
            <person name="Abrahante J.E."/>
            <person name="Garbe J."/>
            <person name="Badalamenti J.P."/>
            <person name="Herman A."/>
            <person name="Mangelson H."/>
            <person name="Liachko I."/>
            <person name="Sullivan S."/>
            <person name="Sone E.D."/>
            <person name="Koren S."/>
            <person name="Silverstein K.A.T."/>
            <person name="Beckman K.B."/>
            <person name="Gohl D.M."/>
        </authorList>
    </citation>
    <scope>NUCLEOTIDE SEQUENCE</scope>
    <source>
        <strain evidence="2">Duluth1</strain>
        <tissue evidence="2">Whole animal</tissue>
    </source>
</reference>
<dbReference type="AlphaFoldDB" id="A0A9D4LI07"/>
<evidence type="ECO:0000313" key="3">
    <source>
        <dbReference type="Proteomes" id="UP000828390"/>
    </source>
</evidence>
<dbReference type="Proteomes" id="UP000828390">
    <property type="component" value="Unassembled WGS sequence"/>
</dbReference>
<evidence type="ECO:0000313" key="2">
    <source>
        <dbReference type="EMBL" id="KAH3857231.1"/>
    </source>
</evidence>
<dbReference type="EMBL" id="JAIWYP010000003">
    <property type="protein sequence ID" value="KAH3857231.1"/>
    <property type="molecule type" value="Genomic_DNA"/>
</dbReference>
<sequence>MTSWQSSNHGQSCGGQTHSSDFIEEDIDDILMMLQNDNQSGAGRSKCVATVMVTTTSL</sequence>
<feature type="region of interest" description="Disordered" evidence="1">
    <location>
        <begin position="1"/>
        <end position="20"/>
    </location>
</feature>
<comment type="caution">
    <text evidence="2">The sequence shown here is derived from an EMBL/GenBank/DDBJ whole genome shotgun (WGS) entry which is preliminary data.</text>
</comment>
<evidence type="ECO:0000256" key="1">
    <source>
        <dbReference type="SAM" id="MobiDB-lite"/>
    </source>
</evidence>
<reference evidence="2" key="2">
    <citation type="submission" date="2020-11" db="EMBL/GenBank/DDBJ databases">
        <authorList>
            <person name="McCartney M.A."/>
            <person name="Auch B."/>
            <person name="Kono T."/>
            <person name="Mallez S."/>
            <person name="Becker A."/>
            <person name="Gohl D.M."/>
            <person name="Silverstein K.A.T."/>
            <person name="Koren S."/>
            <person name="Bechman K.B."/>
            <person name="Herman A."/>
            <person name="Abrahante J.E."/>
            <person name="Garbe J."/>
        </authorList>
    </citation>
    <scope>NUCLEOTIDE SEQUENCE</scope>
    <source>
        <strain evidence="2">Duluth1</strain>
        <tissue evidence="2">Whole animal</tissue>
    </source>
</reference>
<protein>
    <submittedName>
        <fullName evidence="2">Uncharacterized protein</fullName>
    </submittedName>
</protein>
<organism evidence="2 3">
    <name type="scientific">Dreissena polymorpha</name>
    <name type="common">Zebra mussel</name>
    <name type="synonym">Mytilus polymorpha</name>
    <dbReference type="NCBI Taxonomy" id="45954"/>
    <lineage>
        <taxon>Eukaryota</taxon>
        <taxon>Metazoa</taxon>
        <taxon>Spiralia</taxon>
        <taxon>Lophotrochozoa</taxon>
        <taxon>Mollusca</taxon>
        <taxon>Bivalvia</taxon>
        <taxon>Autobranchia</taxon>
        <taxon>Heteroconchia</taxon>
        <taxon>Euheterodonta</taxon>
        <taxon>Imparidentia</taxon>
        <taxon>Neoheterodontei</taxon>
        <taxon>Myida</taxon>
        <taxon>Dreissenoidea</taxon>
        <taxon>Dreissenidae</taxon>
        <taxon>Dreissena</taxon>
    </lineage>
</organism>
<accession>A0A9D4LI07</accession>